<feature type="compositionally biased region" description="Acidic residues" evidence="1">
    <location>
        <begin position="33"/>
        <end position="42"/>
    </location>
</feature>
<keyword evidence="3" id="KW-1185">Reference proteome</keyword>
<evidence type="ECO:0000313" key="2">
    <source>
        <dbReference type="EMBL" id="KAG8097912.1"/>
    </source>
</evidence>
<accession>A0A8J5X5H6</accession>
<dbReference type="EMBL" id="JAAALK010000079">
    <property type="protein sequence ID" value="KAG8097912.1"/>
    <property type="molecule type" value="Genomic_DNA"/>
</dbReference>
<reference evidence="2" key="1">
    <citation type="journal article" date="2021" name="bioRxiv">
        <title>Whole Genome Assembly and Annotation of Northern Wild Rice, Zizania palustris L., Supports a Whole Genome Duplication in the Zizania Genus.</title>
        <authorList>
            <person name="Haas M."/>
            <person name="Kono T."/>
            <person name="Macchietto M."/>
            <person name="Millas R."/>
            <person name="McGilp L."/>
            <person name="Shao M."/>
            <person name="Duquette J."/>
            <person name="Hirsch C.N."/>
            <person name="Kimball J."/>
        </authorList>
    </citation>
    <scope>NUCLEOTIDE SEQUENCE</scope>
    <source>
        <tissue evidence="2">Fresh leaf tissue</tissue>
    </source>
</reference>
<feature type="compositionally biased region" description="Basic residues" evidence="1">
    <location>
        <begin position="123"/>
        <end position="145"/>
    </location>
</feature>
<protein>
    <submittedName>
        <fullName evidence="2">Uncharacterized protein</fullName>
    </submittedName>
</protein>
<dbReference type="Proteomes" id="UP000729402">
    <property type="component" value="Unassembled WGS sequence"/>
</dbReference>
<reference evidence="2" key="2">
    <citation type="submission" date="2021-02" db="EMBL/GenBank/DDBJ databases">
        <authorList>
            <person name="Kimball J.A."/>
            <person name="Haas M.W."/>
            <person name="Macchietto M."/>
            <person name="Kono T."/>
            <person name="Duquette J."/>
            <person name="Shao M."/>
        </authorList>
    </citation>
    <scope>NUCLEOTIDE SEQUENCE</scope>
    <source>
        <tissue evidence="2">Fresh leaf tissue</tissue>
    </source>
</reference>
<feature type="region of interest" description="Disordered" evidence="1">
    <location>
        <begin position="32"/>
        <end position="59"/>
    </location>
</feature>
<evidence type="ECO:0000256" key="1">
    <source>
        <dbReference type="SAM" id="MobiDB-lite"/>
    </source>
</evidence>
<dbReference type="AlphaFoldDB" id="A0A8J5X5H6"/>
<sequence>MFGRVLAGEILLSGVFLTNGTKNSSVRMRTIDDGEDIEDDDAAGLLGGEQDPAPHRPPPVRPFLHHHLLLLLHHLVSLPAGARTGILERRAPRRREKPHPARGPGRTGQRREHLQHAAGRPQRGCRHPRLQRRQRHPPRGRHRGSHATCSDCLCFDERPGALVGRWWWRRPPVFGRSKDKRFISRRRRRRKPPTNQSTNHLGVWNSWVRKNGRITARESGEAAAPQRRLFSVERARGGVGWRRWTGAGGNDEISQFFSRSRACFLAEKPASSACERRRTVERSVYLFTTRIISSSPCVRTADTWRHWFS</sequence>
<name>A0A8J5X5H6_ZIZPA</name>
<proteinExistence type="predicted"/>
<organism evidence="2 3">
    <name type="scientific">Zizania palustris</name>
    <name type="common">Northern wild rice</name>
    <dbReference type="NCBI Taxonomy" id="103762"/>
    <lineage>
        <taxon>Eukaryota</taxon>
        <taxon>Viridiplantae</taxon>
        <taxon>Streptophyta</taxon>
        <taxon>Embryophyta</taxon>
        <taxon>Tracheophyta</taxon>
        <taxon>Spermatophyta</taxon>
        <taxon>Magnoliopsida</taxon>
        <taxon>Liliopsida</taxon>
        <taxon>Poales</taxon>
        <taxon>Poaceae</taxon>
        <taxon>BOP clade</taxon>
        <taxon>Oryzoideae</taxon>
        <taxon>Oryzeae</taxon>
        <taxon>Zizaniinae</taxon>
        <taxon>Zizania</taxon>
    </lineage>
</organism>
<feature type="region of interest" description="Disordered" evidence="1">
    <location>
        <begin position="86"/>
        <end position="148"/>
    </location>
</feature>
<evidence type="ECO:0000313" key="3">
    <source>
        <dbReference type="Proteomes" id="UP000729402"/>
    </source>
</evidence>
<comment type="caution">
    <text evidence="2">The sequence shown here is derived from an EMBL/GenBank/DDBJ whole genome shotgun (WGS) entry which is preliminary data.</text>
</comment>
<gene>
    <name evidence="2" type="ORF">GUJ93_ZPchr0013g36377</name>
</gene>